<comment type="subcellular location">
    <subcellularLocation>
        <location evidence="1">Secreted</location>
    </subcellularLocation>
</comment>
<dbReference type="SUPFAM" id="SSF55797">
    <property type="entry name" value="PR-1-like"/>
    <property type="match status" value="2"/>
</dbReference>
<reference evidence="9" key="1">
    <citation type="submission" date="2013-03" db="EMBL/GenBank/DDBJ databases">
        <title>The Genome Sequence of Anopheles dirus WRAIR2.</title>
        <authorList>
            <consortium name="The Broad Institute Genomics Platform"/>
            <person name="Neafsey D.E."/>
            <person name="Walton C."/>
            <person name="Walker B."/>
            <person name="Young S.K."/>
            <person name="Zeng Q."/>
            <person name="Gargeya S."/>
            <person name="Fitzgerald M."/>
            <person name="Haas B."/>
            <person name="Abouelleil A."/>
            <person name="Allen A.W."/>
            <person name="Alvarado L."/>
            <person name="Arachchi H.M."/>
            <person name="Berlin A.M."/>
            <person name="Chapman S.B."/>
            <person name="Gainer-Dewar J."/>
            <person name="Goldberg J."/>
            <person name="Griggs A."/>
            <person name="Gujja S."/>
            <person name="Hansen M."/>
            <person name="Howarth C."/>
            <person name="Imamovic A."/>
            <person name="Ireland A."/>
            <person name="Larimer J."/>
            <person name="McCowan C."/>
            <person name="Murphy C."/>
            <person name="Pearson M."/>
            <person name="Poon T.W."/>
            <person name="Priest M."/>
            <person name="Roberts A."/>
            <person name="Saif S."/>
            <person name="Shea T."/>
            <person name="Sisk P."/>
            <person name="Sykes S."/>
            <person name="Wortman J."/>
            <person name="Nusbaum C."/>
            <person name="Birren B."/>
        </authorList>
    </citation>
    <scope>NUCLEOTIDE SEQUENCE [LARGE SCALE GENOMIC DNA]</scope>
    <source>
        <strain evidence="9">WRAIR2</strain>
    </source>
</reference>
<evidence type="ECO:0000256" key="6">
    <source>
        <dbReference type="SAM" id="SignalP"/>
    </source>
</evidence>
<proteinExistence type="inferred from homology"/>
<dbReference type="InterPro" id="IPR001283">
    <property type="entry name" value="CRISP-related"/>
</dbReference>
<dbReference type="VEuPathDB" id="VectorBase:ADIR010711"/>
<name>A0A182NSS1_9DIPT</name>
<dbReference type="Pfam" id="PF00188">
    <property type="entry name" value="CAP"/>
    <property type="match status" value="2"/>
</dbReference>
<feature type="signal peptide" evidence="6">
    <location>
        <begin position="1"/>
        <end position="25"/>
    </location>
</feature>
<protein>
    <recommendedName>
        <fullName evidence="5">Venom allergen-1</fullName>
    </recommendedName>
</protein>
<dbReference type="FunFam" id="3.40.33.10:FF:000007">
    <property type="entry name" value="Venom allergen"/>
    <property type="match status" value="2"/>
</dbReference>
<dbReference type="CDD" id="cd05380">
    <property type="entry name" value="CAP_euk"/>
    <property type="match status" value="2"/>
</dbReference>
<accession>A0A182NSS1</accession>
<evidence type="ECO:0000256" key="2">
    <source>
        <dbReference type="ARBA" id="ARBA00009923"/>
    </source>
</evidence>
<keyword evidence="9" id="KW-1185">Reference proteome</keyword>
<sequence>MSSGKCKWMLLLAVLVAAALKTSVAQDYCSPDLCDPGNDHIGCNNPGGFTSNCPAGAKVVKVTDELKQIILDEHNKYRSTVATGGLKWLPKAKQMTTMTWDDELAKLALLNANRCVQKHDDCHNTAKHRYSGQNLNHIMTTAPSIDNIPQVIKDLISSWWDERKDVNSRMVKAMYDPGRHTMIFHFAVMAADKANKIGCAITQWPENGNPYMYLVCNYSFTDIVGLPMYAKGEPCSGCTTGCNSAYEGLCNPDEPVSVPAVYELNRLALFSRFYSRAQVSGRKERFLKMSSGKGKWMLLLAVLAAAAMKSSVAQDYCNPELCDPGDDHIGCNNSGDFTSNCPDDAQVIEVTEEYKKIMLDEHNKYRSTVATGGVKWLPKGKRMTTMTWDDELAKLAQMNANRCVQKHDACHNTENHRYSGQNLNHIMTTAPSIDNIPQVIKDLISSWWDERMDVNSRMVKSMYDPGRHIMIFHFAVLAADKANKLGCAMSQWSENGNPFLYLVCNYSFTDVIGLPMYVKGEPCSACTTGCNSDYAGLCNPDEPVSVPF</sequence>
<evidence type="ECO:0000259" key="7">
    <source>
        <dbReference type="SMART" id="SM00198"/>
    </source>
</evidence>
<feature type="domain" description="SCP" evidence="7">
    <location>
        <begin position="353"/>
        <end position="513"/>
    </location>
</feature>
<dbReference type="AlphaFoldDB" id="A0A182NSS1"/>
<dbReference type="InterPro" id="IPR035940">
    <property type="entry name" value="CAP_sf"/>
</dbReference>
<keyword evidence="4" id="KW-0325">Glycoprotein</keyword>
<dbReference type="InterPro" id="IPR014044">
    <property type="entry name" value="CAP_dom"/>
</dbReference>
<evidence type="ECO:0000256" key="4">
    <source>
        <dbReference type="ARBA" id="ARBA00023180"/>
    </source>
</evidence>
<organism evidence="8 9">
    <name type="scientific">Anopheles dirus</name>
    <dbReference type="NCBI Taxonomy" id="7168"/>
    <lineage>
        <taxon>Eukaryota</taxon>
        <taxon>Metazoa</taxon>
        <taxon>Ecdysozoa</taxon>
        <taxon>Arthropoda</taxon>
        <taxon>Hexapoda</taxon>
        <taxon>Insecta</taxon>
        <taxon>Pterygota</taxon>
        <taxon>Neoptera</taxon>
        <taxon>Endopterygota</taxon>
        <taxon>Diptera</taxon>
        <taxon>Nematocera</taxon>
        <taxon>Culicoidea</taxon>
        <taxon>Culicidae</taxon>
        <taxon>Anophelinae</taxon>
        <taxon>Anopheles</taxon>
    </lineage>
</organism>
<dbReference type="Proteomes" id="UP000075884">
    <property type="component" value="Unassembled WGS sequence"/>
</dbReference>
<reference evidence="8" key="2">
    <citation type="submission" date="2020-05" db="UniProtKB">
        <authorList>
            <consortium name="EnsemblMetazoa"/>
        </authorList>
    </citation>
    <scope>IDENTIFICATION</scope>
    <source>
        <strain evidence="8">WRAIR2</strain>
    </source>
</reference>
<evidence type="ECO:0000256" key="3">
    <source>
        <dbReference type="ARBA" id="ARBA00022525"/>
    </source>
</evidence>
<evidence type="ECO:0000313" key="8">
    <source>
        <dbReference type="EnsemblMetazoa" id="ADIR010711-PA"/>
    </source>
</evidence>
<dbReference type="GO" id="GO:0005576">
    <property type="term" value="C:extracellular region"/>
    <property type="evidence" value="ECO:0007669"/>
    <property type="project" value="UniProtKB-SubCell"/>
</dbReference>
<dbReference type="SMART" id="SM00198">
    <property type="entry name" value="SCP"/>
    <property type="match status" value="2"/>
</dbReference>
<dbReference type="EnsemblMetazoa" id="ADIR010711-RA">
    <property type="protein sequence ID" value="ADIR010711-PA"/>
    <property type="gene ID" value="ADIR010711"/>
</dbReference>
<evidence type="ECO:0000256" key="1">
    <source>
        <dbReference type="ARBA" id="ARBA00004613"/>
    </source>
</evidence>
<keyword evidence="6" id="KW-0732">Signal</keyword>
<dbReference type="STRING" id="7168.A0A182NSS1"/>
<comment type="similarity">
    <text evidence="2">Belongs to the CRISP family.</text>
</comment>
<dbReference type="Gene3D" id="3.40.33.10">
    <property type="entry name" value="CAP"/>
    <property type="match status" value="2"/>
</dbReference>
<evidence type="ECO:0000256" key="5">
    <source>
        <dbReference type="ARBA" id="ARBA00068306"/>
    </source>
</evidence>
<evidence type="ECO:0000313" key="9">
    <source>
        <dbReference type="Proteomes" id="UP000075884"/>
    </source>
</evidence>
<feature type="chain" id="PRO_5008130327" description="Venom allergen-1" evidence="6">
    <location>
        <begin position="26"/>
        <end position="548"/>
    </location>
</feature>
<keyword evidence="3" id="KW-0964">Secreted</keyword>
<dbReference type="PANTHER" id="PTHR10334">
    <property type="entry name" value="CYSTEINE-RICH SECRETORY PROTEIN-RELATED"/>
    <property type="match status" value="1"/>
</dbReference>
<feature type="domain" description="SCP" evidence="7">
    <location>
        <begin position="65"/>
        <end position="225"/>
    </location>
</feature>